<feature type="domain" description="Borealin C-terminal" evidence="11">
    <location>
        <begin position="237"/>
        <end position="341"/>
    </location>
</feature>
<dbReference type="PANTHER" id="PTHR16040:SF5">
    <property type="entry name" value="BOREALIN-2-RELATED"/>
    <property type="match status" value="1"/>
</dbReference>
<dbReference type="Gene3D" id="6.10.140.560">
    <property type="match status" value="1"/>
</dbReference>
<feature type="compositionally biased region" description="Low complexity" evidence="10">
    <location>
        <begin position="10"/>
        <end position="24"/>
    </location>
</feature>
<accession>A0AAV7KWT8</accession>
<evidence type="ECO:0000256" key="8">
    <source>
        <dbReference type="ARBA" id="ARBA00023306"/>
    </source>
</evidence>
<protein>
    <recommendedName>
        <fullName evidence="11">Borealin C-terminal domain-containing protein</fullName>
    </recommendedName>
</protein>
<evidence type="ECO:0000313" key="12">
    <source>
        <dbReference type="EMBL" id="KAJ1082784.1"/>
    </source>
</evidence>
<dbReference type="AlphaFoldDB" id="A0AAV7KWT8"/>
<keyword evidence="8" id="KW-0131">Cell cycle</keyword>
<proteinExistence type="inferred from homology"/>
<dbReference type="Gene3D" id="6.10.250.1900">
    <property type="match status" value="1"/>
</dbReference>
<dbReference type="GO" id="GO:0000070">
    <property type="term" value="P:mitotic sister chromatid segregation"/>
    <property type="evidence" value="ECO:0007669"/>
    <property type="project" value="TreeGrafter"/>
</dbReference>
<evidence type="ECO:0000256" key="3">
    <source>
        <dbReference type="ARBA" id="ARBA00009914"/>
    </source>
</evidence>
<evidence type="ECO:0000256" key="1">
    <source>
        <dbReference type="ARBA" id="ARBA00004123"/>
    </source>
</evidence>
<keyword evidence="7" id="KW-0539">Nucleus</keyword>
<organism evidence="12 13">
    <name type="scientific">Pleurodeles waltl</name>
    <name type="common">Iberian ribbed newt</name>
    <dbReference type="NCBI Taxonomy" id="8319"/>
    <lineage>
        <taxon>Eukaryota</taxon>
        <taxon>Metazoa</taxon>
        <taxon>Chordata</taxon>
        <taxon>Craniata</taxon>
        <taxon>Vertebrata</taxon>
        <taxon>Euteleostomi</taxon>
        <taxon>Amphibia</taxon>
        <taxon>Batrachia</taxon>
        <taxon>Caudata</taxon>
        <taxon>Salamandroidea</taxon>
        <taxon>Salamandridae</taxon>
        <taxon>Pleurodelinae</taxon>
        <taxon>Pleurodeles</taxon>
    </lineage>
</organism>
<keyword evidence="5" id="KW-0132">Cell division</keyword>
<name>A0AAV7KWT8_PLEWA</name>
<comment type="similarity">
    <text evidence="3">Belongs to the borealin family.</text>
</comment>
<comment type="caution">
    <text evidence="12">The sequence shown here is derived from an EMBL/GenBank/DDBJ whole genome shotgun (WGS) entry which is preliminary data.</text>
</comment>
<evidence type="ECO:0000256" key="10">
    <source>
        <dbReference type="SAM" id="MobiDB-lite"/>
    </source>
</evidence>
<evidence type="ECO:0000313" key="13">
    <source>
        <dbReference type="Proteomes" id="UP001066276"/>
    </source>
</evidence>
<comment type="subcellular location">
    <subcellularLocation>
        <location evidence="2">Chromosome</location>
        <location evidence="2">Centromere</location>
    </subcellularLocation>
    <subcellularLocation>
        <location evidence="1">Nucleus</location>
    </subcellularLocation>
</comment>
<dbReference type="GO" id="GO:0032133">
    <property type="term" value="C:chromosome passenger complex"/>
    <property type="evidence" value="ECO:0007669"/>
    <property type="project" value="TreeGrafter"/>
</dbReference>
<keyword evidence="6" id="KW-0498">Mitosis</keyword>
<feature type="region of interest" description="Disordered" evidence="10">
    <location>
        <begin position="1"/>
        <end position="30"/>
    </location>
</feature>
<evidence type="ECO:0000256" key="5">
    <source>
        <dbReference type="ARBA" id="ARBA00022618"/>
    </source>
</evidence>
<keyword evidence="4" id="KW-0158">Chromosome</keyword>
<dbReference type="EMBL" id="JANPWB010000016">
    <property type="protein sequence ID" value="KAJ1082784.1"/>
    <property type="molecule type" value="Genomic_DNA"/>
</dbReference>
<keyword evidence="9" id="KW-0137">Centromere</keyword>
<sequence>MPPKTRRNGSRAQGSSNSGQGSSGKFTVSQEQKRDKIEFFMREFMKQAHHISLEESKCLNALFATTLPGVALRVNKRLSDASVNQVKFFYPASFGQKGLINKYIKRDGKERITEIKREEEVLIAWAEKVCTLTILQRPMAMRKMTMGDFLGTSGEEEAAVVCANALALDDTLEPKIVRKNSKKGKGTPLVEIQETERKTRAMSSIAKNKTVQKLSKTKNLASSVKDVKQMNEMNLLTRAAYGTPAVRTCKKVGKSNTIGVTPQHSKRFQRTQPSKSRCLSSGGEPLFMDGGIPFVNIPLTDGQNVCFAGDDMEKIDVKLLDNGAVQTIEKLINQLSLLCKKASGNSEH</sequence>
<dbReference type="InterPro" id="IPR046466">
    <property type="entry name" value="Borealin_C"/>
</dbReference>
<dbReference type="PANTHER" id="PTHR16040">
    <property type="entry name" value="AUSTRALIN, ISOFORM A-RELATED"/>
    <property type="match status" value="1"/>
</dbReference>
<dbReference type="GO" id="GO:0000775">
    <property type="term" value="C:chromosome, centromeric region"/>
    <property type="evidence" value="ECO:0007669"/>
    <property type="project" value="UniProtKB-SubCell"/>
</dbReference>
<gene>
    <name evidence="12" type="ORF">NDU88_002949</name>
</gene>
<keyword evidence="13" id="KW-1185">Reference proteome</keyword>
<dbReference type="GO" id="GO:0051233">
    <property type="term" value="C:spindle midzone"/>
    <property type="evidence" value="ECO:0007669"/>
    <property type="project" value="TreeGrafter"/>
</dbReference>
<dbReference type="Proteomes" id="UP001066276">
    <property type="component" value="Chromosome 12"/>
</dbReference>
<evidence type="ECO:0000259" key="11">
    <source>
        <dbReference type="Pfam" id="PF10512"/>
    </source>
</evidence>
<dbReference type="GO" id="GO:0051301">
    <property type="term" value="P:cell division"/>
    <property type="evidence" value="ECO:0007669"/>
    <property type="project" value="UniProtKB-KW"/>
</dbReference>
<evidence type="ECO:0000256" key="7">
    <source>
        <dbReference type="ARBA" id="ARBA00023242"/>
    </source>
</evidence>
<dbReference type="GO" id="GO:0005634">
    <property type="term" value="C:nucleus"/>
    <property type="evidence" value="ECO:0007669"/>
    <property type="project" value="UniProtKB-SubCell"/>
</dbReference>
<evidence type="ECO:0000256" key="9">
    <source>
        <dbReference type="ARBA" id="ARBA00023328"/>
    </source>
</evidence>
<dbReference type="Pfam" id="PF10512">
    <property type="entry name" value="Borealin"/>
    <property type="match status" value="1"/>
</dbReference>
<dbReference type="InterPro" id="IPR018867">
    <property type="entry name" value="Cell_div_borealin"/>
</dbReference>
<evidence type="ECO:0000256" key="6">
    <source>
        <dbReference type="ARBA" id="ARBA00022776"/>
    </source>
</evidence>
<evidence type="ECO:0000256" key="2">
    <source>
        <dbReference type="ARBA" id="ARBA00004584"/>
    </source>
</evidence>
<reference evidence="12" key="1">
    <citation type="journal article" date="2022" name="bioRxiv">
        <title>Sequencing and chromosome-scale assembly of the giantPleurodeles waltlgenome.</title>
        <authorList>
            <person name="Brown T."/>
            <person name="Elewa A."/>
            <person name="Iarovenko S."/>
            <person name="Subramanian E."/>
            <person name="Araus A.J."/>
            <person name="Petzold A."/>
            <person name="Susuki M."/>
            <person name="Suzuki K.-i.T."/>
            <person name="Hayashi T."/>
            <person name="Toyoda A."/>
            <person name="Oliveira C."/>
            <person name="Osipova E."/>
            <person name="Leigh N.D."/>
            <person name="Simon A."/>
            <person name="Yun M.H."/>
        </authorList>
    </citation>
    <scope>NUCLEOTIDE SEQUENCE</scope>
    <source>
        <strain evidence="12">20211129_DDA</strain>
        <tissue evidence="12">Liver</tissue>
    </source>
</reference>
<evidence type="ECO:0000256" key="4">
    <source>
        <dbReference type="ARBA" id="ARBA00022454"/>
    </source>
</evidence>